<dbReference type="AlphaFoldDB" id="A0A3M9MDW7"/>
<dbReference type="Proteomes" id="UP000272117">
    <property type="component" value="Unassembled WGS sequence"/>
</dbReference>
<keyword evidence="1" id="KW-0472">Membrane</keyword>
<sequence length="61" mass="7033">MDWVKFILGMALFLTGFLLILIKATYFKIKNGDWLYTGNIKMIFGIILSLTFGLFMMISAF</sequence>
<evidence type="ECO:0000256" key="1">
    <source>
        <dbReference type="SAM" id="Phobius"/>
    </source>
</evidence>
<organism evidence="2 3">
    <name type="scientific">Rufibacter latericius</name>
    <dbReference type="NCBI Taxonomy" id="2487040"/>
    <lineage>
        <taxon>Bacteria</taxon>
        <taxon>Pseudomonadati</taxon>
        <taxon>Bacteroidota</taxon>
        <taxon>Cytophagia</taxon>
        <taxon>Cytophagales</taxon>
        <taxon>Hymenobacteraceae</taxon>
        <taxon>Rufibacter</taxon>
    </lineage>
</organism>
<name>A0A3M9MDW7_9BACT</name>
<feature type="transmembrane region" description="Helical" evidence="1">
    <location>
        <begin position="38"/>
        <end position="58"/>
    </location>
</feature>
<evidence type="ECO:0000313" key="2">
    <source>
        <dbReference type="EMBL" id="RNI23395.1"/>
    </source>
</evidence>
<comment type="caution">
    <text evidence="2">The sequence shown here is derived from an EMBL/GenBank/DDBJ whole genome shotgun (WGS) entry which is preliminary data.</text>
</comment>
<accession>A0A3M9MDW7</accession>
<proteinExistence type="predicted"/>
<keyword evidence="1" id="KW-1133">Transmembrane helix</keyword>
<protein>
    <submittedName>
        <fullName evidence="2">Uncharacterized protein</fullName>
    </submittedName>
</protein>
<evidence type="ECO:0000313" key="3">
    <source>
        <dbReference type="Proteomes" id="UP000272117"/>
    </source>
</evidence>
<keyword evidence="3" id="KW-1185">Reference proteome</keyword>
<dbReference type="EMBL" id="RJJD01000015">
    <property type="protein sequence ID" value="RNI23395.1"/>
    <property type="molecule type" value="Genomic_DNA"/>
</dbReference>
<gene>
    <name evidence="2" type="ORF">EFB08_17775</name>
</gene>
<keyword evidence="1" id="KW-0812">Transmembrane</keyword>
<feature type="transmembrane region" description="Helical" evidence="1">
    <location>
        <begin position="6"/>
        <end position="26"/>
    </location>
</feature>
<reference evidence="2 3" key="1">
    <citation type="submission" date="2018-11" db="EMBL/GenBank/DDBJ databases">
        <title>Rufibacter latericius sp. nov., isolated from water in Baiyang Lake.</title>
        <authorList>
            <person name="Yang Y."/>
        </authorList>
    </citation>
    <scope>NUCLEOTIDE SEQUENCE [LARGE SCALE GENOMIC DNA]</scope>
    <source>
        <strain evidence="2 3">R-22-1c-1</strain>
    </source>
</reference>